<proteinExistence type="predicted"/>
<name>A0A2I1E451_9GLOM</name>
<reference evidence="1 2" key="1">
    <citation type="submission" date="2017-10" db="EMBL/GenBank/DDBJ databases">
        <title>Extensive intraspecific genome diversity in a model arbuscular mycorrhizal fungus.</title>
        <authorList>
            <person name="Chen E.C.H."/>
            <person name="Morin E."/>
            <person name="Baudet D."/>
            <person name="Noel J."/>
            <person name="Ndikumana S."/>
            <person name="Charron P."/>
            <person name="St-Onge C."/>
            <person name="Giorgi J."/>
            <person name="Grigoriev I.V."/>
            <person name="Roux C."/>
            <person name="Martin F.M."/>
            <person name="Corradi N."/>
        </authorList>
    </citation>
    <scope>NUCLEOTIDE SEQUENCE [LARGE SCALE GENOMIC DNA]</scope>
    <source>
        <strain evidence="1 2">A1</strain>
    </source>
</reference>
<dbReference type="EMBL" id="LLXH01001066">
    <property type="protein sequence ID" value="PKC60941.1"/>
    <property type="molecule type" value="Genomic_DNA"/>
</dbReference>
<evidence type="ECO:0000313" key="1">
    <source>
        <dbReference type="EMBL" id="PKC60941.1"/>
    </source>
</evidence>
<gene>
    <name evidence="1" type="ORF">RhiirA1_467320</name>
</gene>
<protein>
    <submittedName>
        <fullName evidence="1">Uncharacterized protein</fullName>
    </submittedName>
</protein>
<dbReference type="Proteomes" id="UP000232688">
    <property type="component" value="Unassembled WGS sequence"/>
</dbReference>
<evidence type="ECO:0000313" key="2">
    <source>
        <dbReference type="Proteomes" id="UP000232688"/>
    </source>
</evidence>
<dbReference type="VEuPathDB" id="FungiDB:FUN_001959"/>
<dbReference type="AlphaFoldDB" id="A0A2I1E451"/>
<reference evidence="1 2" key="2">
    <citation type="submission" date="2017-10" db="EMBL/GenBank/DDBJ databases">
        <title>Genome analyses suggest a sexual origin of heterokaryosis in a supposedly ancient asexual fungus.</title>
        <authorList>
            <person name="Corradi N."/>
            <person name="Sedzielewska K."/>
            <person name="Noel J."/>
            <person name="Charron P."/>
            <person name="Farinelli L."/>
            <person name="Marton T."/>
            <person name="Kruger M."/>
            <person name="Pelin A."/>
            <person name="Brachmann A."/>
            <person name="Corradi N."/>
        </authorList>
    </citation>
    <scope>NUCLEOTIDE SEQUENCE [LARGE SCALE GENOMIC DNA]</scope>
    <source>
        <strain evidence="1 2">A1</strain>
    </source>
</reference>
<sequence length="155" mass="17796">MENIHTIWDSSMIGKRKKLGNPTNDRYSIKMKQSHGEDISQAQKLEIAIDNGLFLFKKCKKLRNTCNKLVNENEQLRSKLEQSTISSKRLKELESILSLKITEIHTLLSSSKTLELQNCEVELSSKTFDLQTLKTECGVFKQYDVFNMAGKAPFH</sequence>
<comment type="caution">
    <text evidence="1">The sequence shown here is derived from an EMBL/GenBank/DDBJ whole genome shotgun (WGS) entry which is preliminary data.</text>
</comment>
<organism evidence="1 2">
    <name type="scientific">Rhizophagus irregularis</name>
    <dbReference type="NCBI Taxonomy" id="588596"/>
    <lineage>
        <taxon>Eukaryota</taxon>
        <taxon>Fungi</taxon>
        <taxon>Fungi incertae sedis</taxon>
        <taxon>Mucoromycota</taxon>
        <taxon>Glomeromycotina</taxon>
        <taxon>Glomeromycetes</taxon>
        <taxon>Glomerales</taxon>
        <taxon>Glomeraceae</taxon>
        <taxon>Rhizophagus</taxon>
    </lineage>
</organism>
<accession>A0A2I1E451</accession>
<dbReference type="VEuPathDB" id="FungiDB:RhiirA1_467320"/>
<dbReference type="OrthoDB" id="2395109at2759"/>
<dbReference type="VEuPathDB" id="FungiDB:RhiirFUN_003769"/>